<dbReference type="GO" id="GO:0016020">
    <property type="term" value="C:membrane"/>
    <property type="evidence" value="ECO:0007669"/>
    <property type="project" value="UniProtKB-SubCell"/>
</dbReference>
<feature type="transmembrane region" description="Helical" evidence="5">
    <location>
        <begin position="263"/>
        <end position="281"/>
    </location>
</feature>
<dbReference type="Proteomes" id="UP000070544">
    <property type="component" value="Unassembled WGS sequence"/>
</dbReference>
<feature type="transmembrane region" description="Helical" evidence="5">
    <location>
        <begin position="85"/>
        <end position="107"/>
    </location>
</feature>
<reference evidence="7 8" key="1">
    <citation type="journal article" date="2015" name="Genome Biol. Evol.">
        <title>Phylogenomic analyses indicate that early fungi evolved digesting cell walls of algal ancestors of land plants.</title>
        <authorList>
            <person name="Chang Y."/>
            <person name="Wang S."/>
            <person name="Sekimoto S."/>
            <person name="Aerts A.L."/>
            <person name="Choi C."/>
            <person name="Clum A."/>
            <person name="LaButti K.M."/>
            <person name="Lindquist E.A."/>
            <person name="Yee Ngan C."/>
            <person name="Ohm R.A."/>
            <person name="Salamov A.A."/>
            <person name="Grigoriev I.V."/>
            <person name="Spatafora J.W."/>
            <person name="Berbee M.L."/>
        </authorList>
    </citation>
    <scope>NUCLEOTIDE SEQUENCE [LARGE SCALE GENOMIC DNA]</scope>
    <source>
        <strain evidence="7 8">JEL478</strain>
    </source>
</reference>
<feature type="transmembrane region" description="Helical" evidence="5">
    <location>
        <begin position="168"/>
        <end position="189"/>
    </location>
</feature>
<protein>
    <submittedName>
        <fullName evidence="7">TPT-domain-containing protein</fullName>
    </submittedName>
</protein>
<comment type="subcellular location">
    <subcellularLocation>
        <location evidence="1">Membrane</location>
        <topology evidence="1">Multi-pass membrane protein</topology>
    </subcellularLocation>
</comment>
<dbReference type="AlphaFoldDB" id="A0A139AY37"/>
<evidence type="ECO:0000313" key="8">
    <source>
        <dbReference type="Proteomes" id="UP000070544"/>
    </source>
</evidence>
<evidence type="ECO:0000256" key="2">
    <source>
        <dbReference type="ARBA" id="ARBA00022692"/>
    </source>
</evidence>
<feature type="transmembrane region" description="Helical" evidence="5">
    <location>
        <begin position="239"/>
        <end position="257"/>
    </location>
</feature>
<feature type="domain" description="Sugar phosphate transporter" evidence="6">
    <location>
        <begin position="8"/>
        <end position="276"/>
    </location>
</feature>
<organism evidence="7 8">
    <name type="scientific">Gonapodya prolifera (strain JEL478)</name>
    <name type="common">Monoblepharis prolifera</name>
    <dbReference type="NCBI Taxonomy" id="1344416"/>
    <lineage>
        <taxon>Eukaryota</taxon>
        <taxon>Fungi</taxon>
        <taxon>Fungi incertae sedis</taxon>
        <taxon>Chytridiomycota</taxon>
        <taxon>Chytridiomycota incertae sedis</taxon>
        <taxon>Monoblepharidomycetes</taxon>
        <taxon>Monoblepharidales</taxon>
        <taxon>Gonapodyaceae</taxon>
        <taxon>Gonapodya</taxon>
    </lineage>
</organism>
<evidence type="ECO:0000256" key="5">
    <source>
        <dbReference type="SAM" id="Phobius"/>
    </source>
</evidence>
<feature type="transmembrane region" description="Helical" evidence="5">
    <location>
        <begin position="137"/>
        <end position="156"/>
    </location>
</feature>
<dbReference type="OrthoDB" id="5547497at2759"/>
<sequence>MVTNVVSSVGIVLTNKWVFKVHKFNFGTLLTVIHFVTTSVGLELLARMGYFHRKYVAPSRIFLLSSAFCGFVVLTNLSLQYNSVGFYQCAKVLTTPVVVGIQTLFYGITISNRLKLSLLLVLIGVAIATITDVELNLLGFLIAMAGVLVTSLYQIWVGTKQKELELDALQLLHNQAPISALSLLILFPFFDDLEALKAYELTAPAIRDIAITAAFSFFVNVSIYGIIGRTSPLTYNVVGHFKTVTVVILGFILFSYPVMFKNVSGILLTIAGIIWYTLIKLEESQPTLPRKP</sequence>
<proteinExistence type="predicted"/>
<accession>A0A139AY37</accession>
<feature type="transmembrane region" description="Helical" evidence="5">
    <location>
        <begin position="26"/>
        <end position="49"/>
    </location>
</feature>
<evidence type="ECO:0000259" key="6">
    <source>
        <dbReference type="Pfam" id="PF03151"/>
    </source>
</evidence>
<gene>
    <name evidence="7" type="ORF">M427DRAFT_130406</name>
</gene>
<evidence type="ECO:0000256" key="1">
    <source>
        <dbReference type="ARBA" id="ARBA00004141"/>
    </source>
</evidence>
<evidence type="ECO:0000256" key="3">
    <source>
        <dbReference type="ARBA" id="ARBA00022989"/>
    </source>
</evidence>
<keyword evidence="8" id="KW-1185">Reference proteome</keyword>
<evidence type="ECO:0000256" key="4">
    <source>
        <dbReference type="ARBA" id="ARBA00023136"/>
    </source>
</evidence>
<dbReference type="PANTHER" id="PTHR11132">
    <property type="entry name" value="SOLUTE CARRIER FAMILY 35"/>
    <property type="match status" value="1"/>
</dbReference>
<feature type="transmembrane region" description="Helical" evidence="5">
    <location>
        <begin position="114"/>
        <end position="131"/>
    </location>
</feature>
<dbReference type="InterPro" id="IPR004853">
    <property type="entry name" value="Sugar_P_trans_dom"/>
</dbReference>
<dbReference type="EMBL" id="KQ965732">
    <property type="protein sequence ID" value="KXS21661.1"/>
    <property type="molecule type" value="Genomic_DNA"/>
</dbReference>
<name>A0A139AY37_GONPJ</name>
<keyword evidence="4 5" id="KW-0472">Membrane</keyword>
<dbReference type="InterPro" id="IPR050186">
    <property type="entry name" value="TPT_transporter"/>
</dbReference>
<keyword evidence="2 5" id="KW-0812">Transmembrane</keyword>
<dbReference type="OMA" id="WMVVNTL"/>
<keyword evidence="3 5" id="KW-1133">Transmembrane helix</keyword>
<evidence type="ECO:0000313" key="7">
    <source>
        <dbReference type="EMBL" id="KXS21661.1"/>
    </source>
</evidence>
<feature type="transmembrane region" description="Helical" evidence="5">
    <location>
        <begin position="209"/>
        <end position="227"/>
    </location>
</feature>
<dbReference type="Pfam" id="PF03151">
    <property type="entry name" value="TPT"/>
    <property type="match status" value="1"/>
</dbReference>
<feature type="transmembrane region" description="Helical" evidence="5">
    <location>
        <begin position="61"/>
        <end position="79"/>
    </location>
</feature>
<dbReference type="STRING" id="1344416.A0A139AY37"/>